<dbReference type="Proteomes" id="UP000439022">
    <property type="component" value="Unassembled WGS sequence"/>
</dbReference>
<dbReference type="GO" id="GO:0000160">
    <property type="term" value="P:phosphorelay signal transduction system"/>
    <property type="evidence" value="ECO:0007669"/>
    <property type="project" value="InterPro"/>
</dbReference>
<evidence type="ECO:0000256" key="5">
    <source>
        <dbReference type="PROSITE-ProRule" id="PRU00169"/>
    </source>
</evidence>
<dbReference type="SUPFAM" id="SSF52172">
    <property type="entry name" value="CheY-like"/>
    <property type="match status" value="1"/>
</dbReference>
<dbReference type="InterPro" id="IPR003018">
    <property type="entry name" value="GAF"/>
</dbReference>
<dbReference type="NCBIfam" id="TIGR00229">
    <property type="entry name" value="sensory_box"/>
    <property type="match status" value="2"/>
</dbReference>
<organism evidence="10 11">
    <name type="scientific">Haloferax litoreum</name>
    <dbReference type="NCBI Taxonomy" id="2666140"/>
    <lineage>
        <taxon>Archaea</taxon>
        <taxon>Methanobacteriati</taxon>
        <taxon>Methanobacteriota</taxon>
        <taxon>Stenosarchaea group</taxon>
        <taxon>Halobacteria</taxon>
        <taxon>Halobacteriales</taxon>
        <taxon>Haloferacaceae</taxon>
        <taxon>Haloferax</taxon>
    </lineage>
</organism>
<name>A0A6A8GMS2_9EURY</name>
<dbReference type="InterPro" id="IPR013656">
    <property type="entry name" value="PAS_4"/>
</dbReference>
<evidence type="ECO:0000256" key="1">
    <source>
        <dbReference type="ARBA" id="ARBA00022679"/>
    </source>
</evidence>
<dbReference type="InterPro" id="IPR001610">
    <property type="entry name" value="PAC"/>
</dbReference>
<protein>
    <submittedName>
        <fullName evidence="10">GAF domain-containing protein</fullName>
    </submittedName>
</protein>
<keyword evidence="2" id="KW-0418">Kinase</keyword>
<dbReference type="PROSITE" id="PS50113">
    <property type="entry name" value="PAC"/>
    <property type="match status" value="2"/>
</dbReference>
<keyword evidence="3" id="KW-0805">Transcription regulation</keyword>
<feature type="region of interest" description="Disordered" evidence="6">
    <location>
        <begin position="451"/>
        <end position="475"/>
    </location>
</feature>
<dbReference type="Gene3D" id="3.40.50.2300">
    <property type="match status" value="1"/>
</dbReference>
<dbReference type="SMART" id="SM00065">
    <property type="entry name" value="GAF"/>
    <property type="match status" value="2"/>
</dbReference>
<dbReference type="InterPro" id="IPR013655">
    <property type="entry name" value="PAS_fold_3"/>
</dbReference>
<evidence type="ECO:0000313" key="11">
    <source>
        <dbReference type="Proteomes" id="UP000439022"/>
    </source>
</evidence>
<keyword evidence="11" id="KW-1185">Reference proteome</keyword>
<comment type="caution">
    <text evidence="5">Lacks conserved residue(s) required for the propagation of feature annotation.</text>
</comment>
<dbReference type="Pfam" id="PF15915">
    <property type="entry name" value="BAT"/>
    <property type="match status" value="1"/>
</dbReference>
<dbReference type="InterPro" id="IPR001789">
    <property type="entry name" value="Sig_transdc_resp-reg_receiver"/>
</dbReference>
<accession>A0A6A8GMS2</accession>
<feature type="domain" description="Response regulatory" evidence="7">
    <location>
        <begin position="10"/>
        <end position="124"/>
    </location>
</feature>
<dbReference type="Gene3D" id="3.30.450.20">
    <property type="entry name" value="PAS domain"/>
    <property type="match status" value="2"/>
</dbReference>
<feature type="domain" description="PAS" evidence="8">
    <location>
        <begin position="269"/>
        <end position="342"/>
    </location>
</feature>
<dbReference type="PANTHER" id="PTHR34236:SF1">
    <property type="entry name" value="DIMETHYL SULFOXIDE REDUCTASE TRANSCRIPTIONAL ACTIVATOR"/>
    <property type="match status" value="1"/>
</dbReference>
<dbReference type="EMBL" id="WKJO01000003">
    <property type="protein sequence ID" value="MRX23617.1"/>
    <property type="molecule type" value="Genomic_DNA"/>
</dbReference>
<dbReference type="SMART" id="SM00091">
    <property type="entry name" value="PAS"/>
    <property type="match status" value="2"/>
</dbReference>
<comment type="caution">
    <text evidence="10">The sequence shown here is derived from an EMBL/GenBank/DDBJ whole genome shotgun (WGS) entry which is preliminary data.</text>
</comment>
<evidence type="ECO:0000256" key="6">
    <source>
        <dbReference type="SAM" id="MobiDB-lite"/>
    </source>
</evidence>
<dbReference type="Gene3D" id="3.30.450.40">
    <property type="match status" value="2"/>
</dbReference>
<dbReference type="PROSITE" id="PS50110">
    <property type="entry name" value="RESPONSE_REGULATORY"/>
    <property type="match status" value="1"/>
</dbReference>
<keyword evidence="1" id="KW-0808">Transferase</keyword>
<evidence type="ECO:0000313" key="10">
    <source>
        <dbReference type="EMBL" id="MRX23617.1"/>
    </source>
</evidence>
<feature type="domain" description="PAC" evidence="9">
    <location>
        <begin position="218"/>
        <end position="268"/>
    </location>
</feature>
<dbReference type="InterPro" id="IPR007050">
    <property type="entry name" value="HTH_bacterioopsin"/>
</dbReference>
<dbReference type="SMART" id="SM00086">
    <property type="entry name" value="PAC"/>
    <property type="match status" value="2"/>
</dbReference>
<dbReference type="Pfam" id="PF13185">
    <property type="entry name" value="GAF_2"/>
    <property type="match status" value="2"/>
</dbReference>
<evidence type="ECO:0000256" key="3">
    <source>
        <dbReference type="ARBA" id="ARBA00023015"/>
    </source>
</evidence>
<dbReference type="AlphaFoldDB" id="A0A6A8GMS2"/>
<dbReference type="Pfam" id="PF08447">
    <property type="entry name" value="PAS_3"/>
    <property type="match status" value="1"/>
</dbReference>
<keyword evidence="4" id="KW-0804">Transcription</keyword>
<dbReference type="PROSITE" id="PS50112">
    <property type="entry name" value="PAS"/>
    <property type="match status" value="1"/>
</dbReference>
<dbReference type="InterPro" id="IPR011006">
    <property type="entry name" value="CheY-like_superfamily"/>
</dbReference>
<dbReference type="InterPro" id="IPR035965">
    <property type="entry name" value="PAS-like_dom_sf"/>
</dbReference>
<gene>
    <name evidence="10" type="ORF">GJR96_16860</name>
</gene>
<dbReference type="InterPro" id="IPR000700">
    <property type="entry name" value="PAS-assoc_C"/>
</dbReference>
<dbReference type="Pfam" id="PF04967">
    <property type="entry name" value="HTH_10"/>
    <property type="match status" value="1"/>
</dbReference>
<evidence type="ECO:0000259" key="8">
    <source>
        <dbReference type="PROSITE" id="PS50112"/>
    </source>
</evidence>
<dbReference type="PANTHER" id="PTHR34236">
    <property type="entry name" value="DIMETHYL SULFOXIDE REDUCTASE TRANSCRIPTIONAL ACTIVATOR"/>
    <property type="match status" value="1"/>
</dbReference>
<dbReference type="Pfam" id="PF08448">
    <property type="entry name" value="PAS_4"/>
    <property type="match status" value="1"/>
</dbReference>
<dbReference type="GO" id="GO:0016301">
    <property type="term" value="F:kinase activity"/>
    <property type="evidence" value="ECO:0007669"/>
    <property type="project" value="UniProtKB-KW"/>
</dbReference>
<dbReference type="InterPro" id="IPR029016">
    <property type="entry name" value="GAF-like_dom_sf"/>
</dbReference>
<feature type="domain" description="PAC" evidence="9">
    <location>
        <begin position="353"/>
        <end position="405"/>
    </location>
</feature>
<proteinExistence type="predicted"/>
<evidence type="ECO:0000259" key="7">
    <source>
        <dbReference type="PROSITE" id="PS50110"/>
    </source>
</evidence>
<sequence>MSSATPGAHCVLLADADDSSLNRLADAFVDEGIDVLRAGCLSEANRHLDDAAVGAVVCTDRFGETTGVEFLRHVSERNPSVVTVLLTDARFEKVATEVLDAGVTAYFPRVDSADHSVKVCDRVLEHLSGVTKPSANEISDRASEYEQIFNKVNDAIAVFDPETGDILDVNDTYATQFGYDLDTIREIGVDGLSVTEAGYTDERSRKIIQRVAETGTPETVEWLVETAHGDHRWYEVNTTTATINGKPRVLGISRDITKRKTRAEELRRSERQFHQIAQAVNEVIHLASADFSETYYLSPAYEDIWGRPVSEMYDDPRSFEQTIHPDDADAFTDYFDELLEELARPDAEGRDEYEYEYRVQREDGSVRWIAGRLYPLRDDTGSVTRLVSVIRDVTVQRRREQTLESLHDATRQLTEADSLTDVASTAVETATTVLEFAAARVYLYDEDEGALEPTATASPTDSRHSTPDSISPGDHTLWSVFVEDEPSRTAASSNTTVFSSHDTVESELFLPLSGRGVLVFGHSDATFDTDDVEIAQILAARVEAGLNHVVGERAIERRERELQRETTRAERLRRLNAMVRDVEQTLVRETSHPNVSRAVCERLVAGDAYSLAWIGEPTLTGDTITLVSRANTGGERAVDTAISERTLETHPAWRATETGETQVVQNIVAETSWGRWRQQALREGYQSCCAIPLVHDERVHGVLVVYADDPDAFTDREQQVLTELGRSIGHTFTTIERKQALESDQTIELEFGVDDERLYFVALARETNCRVEYERTIRRQDGSVSTYYTLERGDGADDTGDLGFGVSNEHITVEVVSRGDQTSVVEVRSDGWFGSLFTDFGAVVRSASADDDGGSLVVELPSGANVRSIVERFQSVYPDTDLVAKRVATRTIRSVQQLEALVDDKLTDRQIEVLKTAYSAGYFEWPRDSSGQEVAAMLGITQPTFNRHLRMVEDATFGLLLDDYRDESDSI</sequence>
<dbReference type="InterPro" id="IPR000014">
    <property type="entry name" value="PAS"/>
</dbReference>
<dbReference type="SUPFAM" id="SSF55781">
    <property type="entry name" value="GAF domain-like"/>
    <property type="match status" value="2"/>
</dbReference>
<dbReference type="RefSeq" id="WP_151164696.1">
    <property type="nucleotide sequence ID" value="NZ_WKJO01000003.1"/>
</dbReference>
<evidence type="ECO:0000256" key="4">
    <source>
        <dbReference type="ARBA" id="ARBA00023163"/>
    </source>
</evidence>
<dbReference type="CDD" id="cd00130">
    <property type="entry name" value="PAS"/>
    <property type="match status" value="2"/>
</dbReference>
<evidence type="ECO:0000256" key="2">
    <source>
        <dbReference type="ARBA" id="ARBA00022777"/>
    </source>
</evidence>
<dbReference type="SUPFAM" id="SSF55785">
    <property type="entry name" value="PYP-like sensor domain (PAS domain)"/>
    <property type="match status" value="2"/>
</dbReference>
<dbReference type="InterPro" id="IPR031803">
    <property type="entry name" value="BAT_GAF/HTH-assoc"/>
</dbReference>
<reference evidence="10 11" key="1">
    <citation type="submission" date="2019-11" db="EMBL/GenBank/DDBJ databases">
        <title>Whole genome sequence of Haloferax sp. MBLA0076.</title>
        <authorList>
            <person name="Seo M.-J."/>
            <person name="Cho E.-S."/>
        </authorList>
    </citation>
    <scope>NUCLEOTIDE SEQUENCE [LARGE SCALE GENOMIC DNA]</scope>
    <source>
        <strain evidence="10 11">MBLA0076</strain>
    </source>
</reference>
<evidence type="ECO:0000259" key="9">
    <source>
        <dbReference type="PROSITE" id="PS50113"/>
    </source>
</evidence>